<protein>
    <submittedName>
        <fullName evidence="3">Uncharacterized protein</fullName>
    </submittedName>
</protein>
<dbReference type="GeneID" id="93587546"/>
<dbReference type="VEuPathDB" id="FungiDB:DFL_005235"/>
<feature type="region of interest" description="Disordered" evidence="1">
    <location>
        <begin position="80"/>
        <end position="104"/>
    </location>
</feature>
<organism evidence="3 4">
    <name type="scientific">Arthrobotrys flagrans</name>
    <name type="common">Nematode-trapping fungus</name>
    <name type="synonym">Trichothecium flagrans</name>
    <dbReference type="NCBI Taxonomy" id="97331"/>
    <lineage>
        <taxon>Eukaryota</taxon>
        <taxon>Fungi</taxon>
        <taxon>Dikarya</taxon>
        <taxon>Ascomycota</taxon>
        <taxon>Pezizomycotina</taxon>
        <taxon>Orbiliomycetes</taxon>
        <taxon>Orbiliales</taxon>
        <taxon>Orbiliaceae</taxon>
        <taxon>Arthrobotrys</taxon>
    </lineage>
</organism>
<gene>
    <name evidence="3" type="ORF">DFL_005235</name>
</gene>
<keyword evidence="4" id="KW-1185">Reference proteome</keyword>
<feature type="signal peptide" evidence="2">
    <location>
        <begin position="1"/>
        <end position="17"/>
    </location>
</feature>
<dbReference type="Proteomes" id="UP000283090">
    <property type="component" value="Unassembled WGS sequence"/>
</dbReference>
<reference evidence="3 4" key="1">
    <citation type="submission" date="2019-01" db="EMBL/GenBank/DDBJ databases">
        <title>Intercellular communication is required for trap formation in the nematode-trapping fungus Duddingtonia flagrans.</title>
        <authorList>
            <person name="Youssar L."/>
            <person name="Wernet V."/>
            <person name="Hensel N."/>
            <person name="Hildebrandt H.-G."/>
            <person name="Fischer R."/>
        </authorList>
    </citation>
    <scope>NUCLEOTIDE SEQUENCE [LARGE SCALE GENOMIC DNA]</scope>
    <source>
        <strain evidence="3 4">CBS H-5679</strain>
    </source>
</reference>
<keyword evidence="2" id="KW-0732">Signal</keyword>
<dbReference type="AlphaFoldDB" id="A0A437A732"/>
<evidence type="ECO:0000256" key="2">
    <source>
        <dbReference type="SAM" id="SignalP"/>
    </source>
</evidence>
<feature type="chain" id="PRO_5019284177" evidence="2">
    <location>
        <begin position="18"/>
        <end position="155"/>
    </location>
</feature>
<dbReference type="EMBL" id="SAEB01000006">
    <property type="protein sequence ID" value="RVD86985.1"/>
    <property type="molecule type" value="Genomic_DNA"/>
</dbReference>
<name>A0A437A732_ARTFL</name>
<accession>A0A437A732</accession>
<evidence type="ECO:0000313" key="4">
    <source>
        <dbReference type="Proteomes" id="UP000283090"/>
    </source>
</evidence>
<comment type="caution">
    <text evidence="3">The sequence shown here is derived from an EMBL/GenBank/DDBJ whole genome shotgun (WGS) entry which is preliminary data.</text>
</comment>
<dbReference type="RefSeq" id="XP_067492529.1">
    <property type="nucleotide sequence ID" value="XM_067634463.1"/>
</dbReference>
<proteinExistence type="predicted"/>
<evidence type="ECO:0000313" key="3">
    <source>
        <dbReference type="EMBL" id="RVD86985.1"/>
    </source>
</evidence>
<evidence type="ECO:0000256" key="1">
    <source>
        <dbReference type="SAM" id="MobiDB-lite"/>
    </source>
</evidence>
<sequence length="155" mass="15602">MHFLLLPLLSLPLLTTAQTNIQFNCAYDTVAACAEKAVTENVGGFGWSGLCGGGPRVEVSTTSVKRGEPTVTTSVEEETSSSTFISRGEPPVSTQTAGGGGGMVVDSTRVVSEPTRTTAGGDAVTSSGSAVAVVSGPGRVWRVVGGVVVLVAGMV</sequence>